<dbReference type="AlphaFoldDB" id="A0A448Z3W1"/>
<feature type="transmembrane region" description="Helical" evidence="5">
    <location>
        <begin position="663"/>
        <end position="683"/>
    </location>
</feature>
<keyword evidence="8" id="KW-1185">Reference proteome</keyword>
<evidence type="ECO:0000256" key="2">
    <source>
        <dbReference type="ARBA" id="ARBA00022692"/>
    </source>
</evidence>
<evidence type="ECO:0000256" key="5">
    <source>
        <dbReference type="SAM" id="Phobius"/>
    </source>
</evidence>
<dbReference type="OrthoDB" id="47319at2759"/>
<evidence type="ECO:0000256" key="3">
    <source>
        <dbReference type="ARBA" id="ARBA00022989"/>
    </source>
</evidence>
<name>A0A448Z3W1_9STRA</name>
<dbReference type="InterPro" id="IPR004331">
    <property type="entry name" value="SPX_dom"/>
</dbReference>
<feature type="transmembrane region" description="Helical" evidence="5">
    <location>
        <begin position="481"/>
        <end position="507"/>
    </location>
</feature>
<evidence type="ECO:0000313" key="8">
    <source>
        <dbReference type="Proteomes" id="UP000291116"/>
    </source>
</evidence>
<feature type="transmembrane region" description="Helical" evidence="5">
    <location>
        <begin position="703"/>
        <end position="726"/>
    </location>
</feature>
<dbReference type="Proteomes" id="UP000291116">
    <property type="component" value="Unassembled WGS sequence"/>
</dbReference>
<feature type="transmembrane region" description="Helical" evidence="5">
    <location>
        <begin position="630"/>
        <end position="651"/>
    </location>
</feature>
<dbReference type="Gene3D" id="1.20.1250.20">
    <property type="entry name" value="MFS general substrate transporter like domains"/>
    <property type="match status" value="1"/>
</dbReference>
<dbReference type="PANTHER" id="PTHR23510">
    <property type="entry name" value="INNER MEMBRANE TRANSPORT PROTEIN YAJR"/>
    <property type="match status" value="1"/>
</dbReference>
<feature type="transmembrane region" description="Helical" evidence="5">
    <location>
        <begin position="343"/>
        <end position="363"/>
    </location>
</feature>
<evidence type="ECO:0000256" key="4">
    <source>
        <dbReference type="ARBA" id="ARBA00023136"/>
    </source>
</evidence>
<feature type="transmembrane region" description="Helical" evidence="5">
    <location>
        <begin position="137"/>
        <end position="157"/>
    </location>
</feature>
<keyword evidence="4 5" id="KW-0472">Membrane</keyword>
<dbReference type="GO" id="GO:0016020">
    <property type="term" value="C:membrane"/>
    <property type="evidence" value="ECO:0007669"/>
    <property type="project" value="UniProtKB-SubCell"/>
</dbReference>
<proteinExistence type="predicted"/>
<dbReference type="GO" id="GO:0022857">
    <property type="term" value="F:transmembrane transporter activity"/>
    <property type="evidence" value="ECO:0007669"/>
    <property type="project" value="InterPro"/>
</dbReference>
<protein>
    <recommendedName>
        <fullName evidence="6">SPX domain-containing protein</fullName>
    </recommendedName>
</protein>
<dbReference type="PROSITE" id="PS51382">
    <property type="entry name" value="SPX"/>
    <property type="match status" value="1"/>
</dbReference>
<feature type="transmembrane region" description="Helical" evidence="5">
    <location>
        <begin position="394"/>
        <end position="413"/>
    </location>
</feature>
<feature type="domain" description="SPX" evidence="6">
    <location>
        <begin position="2"/>
        <end position="178"/>
    </location>
</feature>
<feature type="transmembrane region" description="Helical" evidence="5">
    <location>
        <begin position="559"/>
        <end position="578"/>
    </location>
</feature>
<sequence length="730" mass="81724">MVGFGRSLKRSRRQGWEAAYLDYNKLKRILYQLERSMLNQSNVIENRISQNDDAILGDVAGRRCHQINEEFYLELGQEIEKISLFTLKIQGLLSEAIGYYRFRDDDTIKVAKLFPDNFSISREHYNGIPGDDLEMCLILGVELLFLMQFVGVNILGVRKVMKKYNKIIRRANKPEYIFIVGGKDDFHLELIANSQSLSAIHSSLQSLLVDFHCKYKLLTKDTTRELNFFRFQSIVQAGYVIQKNSEIVNQPFKEFLSRKAMINVGSSLGGIEGNEMHAVNVVLSFRPIGMLTSDFDELDGMWIRCMGLALTGRFLCGFGSAEVVNRQLISTCVSFKQITRASAFFVAAGAMGMSVGPLIAAILDDTTGRDYLVDFHLPFTPAGGIIFNSVTSPGFLMAILWLAELLCLIFYFCEPERVNAVEDEFEEVEIRMESLPLMGKDYGSIGDERISNTSIGSSNLDLNNNSNRSSSPEPLKIAEGFWGGIISACSLICVNQGLPVTLVLFCYIELVDEVLISSCSMIVRRYFGWNASAAGYLVACLGGLVLPVEIFSRRLSERFIMKVSIWFIIVCGLGMFNYQGLYYDMIGISKYGEFDPIDEAELKELQLSGMTVGQLFADAKEFPYDWNYGVMIYITFLSFTFAGTIVLEGVTTSIMAQATPPKLNTCFVNSGLLATLIGTLGRVLSDSMITMAALLDIHVFIDFVNATFFPLIILTAGCLILVYKYYDKLV</sequence>
<evidence type="ECO:0000259" key="6">
    <source>
        <dbReference type="PROSITE" id="PS51382"/>
    </source>
</evidence>
<dbReference type="InterPro" id="IPR036259">
    <property type="entry name" value="MFS_trans_sf"/>
</dbReference>
<dbReference type="EMBL" id="CAACVS010000102">
    <property type="protein sequence ID" value="VEU36731.1"/>
    <property type="molecule type" value="Genomic_DNA"/>
</dbReference>
<dbReference type="InterPro" id="IPR011701">
    <property type="entry name" value="MFS"/>
</dbReference>
<evidence type="ECO:0000313" key="7">
    <source>
        <dbReference type="EMBL" id="VEU36731.1"/>
    </source>
</evidence>
<evidence type="ECO:0000256" key="1">
    <source>
        <dbReference type="ARBA" id="ARBA00004141"/>
    </source>
</evidence>
<dbReference type="Pfam" id="PF07690">
    <property type="entry name" value="MFS_1"/>
    <property type="match status" value="1"/>
</dbReference>
<accession>A0A448Z3W1</accession>
<keyword evidence="2 5" id="KW-0812">Transmembrane</keyword>
<dbReference type="PANTHER" id="PTHR23510:SF64">
    <property type="entry name" value="INNER MEMBRANE TRANSPORT PROTEIN YAJR"/>
    <property type="match status" value="1"/>
</dbReference>
<keyword evidence="3 5" id="KW-1133">Transmembrane helix</keyword>
<organism evidence="7 8">
    <name type="scientific">Pseudo-nitzschia multistriata</name>
    <dbReference type="NCBI Taxonomy" id="183589"/>
    <lineage>
        <taxon>Eukaryota</taxon>
        <taxon>Sar</taxon>
        <taxon>Stramenopiles</taxon>
        <taxon>Ochrophyta</taxon>
        <taxon>Bacillariophyta</taxon>
        <taxon>Bacillariophyceae</taxon>
        <taxon>Bacillariophycidae</taxon>
        <taxon>Bacillariales</taxon>
        <taxon>Bacillariaceae</taxon>
        <taxon>Pseudo-nitzschia</taxon>
    </lineage>
</organism>
<reference evidence="7 8" key="1">
    <citation type="submission" date="2019-01" db="EMBL/GenBank/DDBJ databases">
        <authorList>
            <person name="Ferrante I. M."/>
        </authorList>
    </citation>
    <scope>NUCLEOTIDE SEQUENCE [LARGE SCALE GENOMIC DNA]</scope>
    <source>
        <strain evidence="7 8">B856</strain>
    </source>
</reference>
<comment type="subcellular location">
    <subcellularLocation>
        <location evidence="1">Membrane</location>
        <topology evidence="1">Multi-pass membrane protein</topology>
    </subcellularLocation>
</comment>
<feature type="transmembrane region" description="Helical" evidence="5">
    <location>
        <begin position="527"/>
        <end position="547"/>
    </location>
</feature>
<gene>
    <name evidence="7" type="ORF">PSNMU_V1.4_AUG-EV-PASAV3_0035010</name>
</gene>
<dbReference type="SUPFAM" id="SSF103473">
    <property type="entry name" value="MFS general substrate transporter"/>
    <property type="match status" value="1"/>
</dbReference>
<dbReference type="InterPro" id="IPR051068">
    <property type="entry name" value="MFS_Domain-Containing_Protein"/>
</dbReference>